<keyword evidence="9" id="KW-1185">Reference proteome</keyword>
<evidence type="ECO:0000256" key="6">
    <source>
        <dbReference type="SAM" id="Phobius"/>
    </source>
</evidence>
<keyword evidence="5 6" id="KW-0472">Membrane</keyword>
<protein>
    <submittedName>
        <fullName evidence="8">Mechanosensitive ion channel</fullName>
    </submittedName>
</protein>
<dbReference type="KEGG" id="noj:EJ995_09070"/>
<dbReference type="PANTHER" id="PTHR30221">
    <property type="entry name" value="SMALL-CONDUCTANCE MECHANOSENSITIVE CHANNEL"/>
    <property type="match status" value="1"/>
</dbReference>
<dbReference type="RefSeq" id="WP_126447770.1">
    <property type="nucleotide sequence ID" value="NZ_CP034549.1"/>
</dbReference>
<dbReference type="SUPFAM" id="SSF82861">
    <property type="entry name" value="Mechanosensitive channel protein MscS (YggB), transmembrane region"/>
    <property type="match status" value="1"/>
</dbReference>
<comment type="similarity">
    <text evidence="2">Belongs to the MscS (TC 1.A.23) family.</text>
</comment>
<evidence type="ECO:0000256" key="1">
    <source>
        <dbReference type="ARBA" id="ARBA00004141"/>
    </source>
</evidence>
<proteinExistence type="inferred from homology"/>
<dbReference type="GO" id="GO:0008381">
    <property type="term" value="F:mechanosensitive monoatomic ion channel activity"/>
    <property type="evidence" value="ECO:0007669"/>
    <property type="project" value="InterPro"/>
</dbReference>
<sequence length="185" mass="21034">MNDILSNKELVLSIIVLIIAFVTHRIVIWSAAKISKKVERSALRKQYLNRYVGYIIWTLATITIVFVWGISRDGFWVALGSTFAVVGVALFANWSILSNVTASFILYFTFPFKIGDRVRIHDKDLPVTAIIEDIKGFYTFLRTAEGEVITYPNNLLLQKGVSILRGRKESIFDIDKDEETDPTAR</sequence>
<dbReference type="GO" id="GO:0016020">
    <property type="term" value="C:membrane"/>
    <property type="evidence" value="ECO:0007669"/>
    <property type="project" value="UniProtKB-SubCell"/>
</dbReference>
<dbReference type="Proteomes" id="UP000279600">
    <property type="component" value="Chromosome"/>
</dbReference>
<feature type="domain" description="Mechanosensitive ion channel MscS" evidence="7">
    <location>
        <begin position="96"/>
        <end position="159"/>
    </location>
</feature>
<dbReference type="InterPro" id="IPR006685">
    <property type="entry name" value="MscS_channel_2nd"/>
</dbReference>
<dbReference type="InterPro" id="IPR045275">
    <property type="entry name" value="MscS_archaea/bacteria_type"/>
</dbReference>
<feature type="transmembrane region" description="Helical" evidence="6">
    <location>
        <begin position="83"/>
        <end position="110"/>
    </location>
</feature>
<dbReference type="OrthoDB" id="5705501at2"/>
<feature type="transmembrane region" description="Helical" evidence="6">
    <location>
        <begin position="51"/>
        <end position="71"/>
    </location>
</feature>
<organism evidence="8 9">
    <name type="scientific">Nonlabens ponticola</name>
    <dbReference type="NCBI Taxonomy" id="2496866"/>
    <lineage>
        <taxon>Bacteria</taxon>
        <taxon>Pseudomonadati</taxon>
        <taxon>Bacteroidota</taxon>
        <taxon>Flavobacteriia</taxon>
        <taxon>Flavobacteriales</taxon>
        <taxon>Flavobacteriaceae</taxon>
        <taxon>Nonlabens</taxon>
    </lineage>
</organism>
<gene>
    <name evidence="8" type="ORF">EJ995_09070</name>
</gene>
<accession>A0A3S9MZ93</accession>
<evidence type="ECO:0000256" key="2">
    <source>
        <dbReference type="ARBA" id="ARBA00008017"/>
    </source>
</evidence>
<comment type="subcellular location">
    <subcellularLocation>
        <location evidence="1">Membrane</location>
        <topology evidence="1">Multi-pass membrane protein</topology>
    </subcellularLocation>
</comment>
<evidence type="ECO:0000313" key="9">
    <source>
        <dbReference type="Proteomes" id="UP000279600"/>
    </source>
</evidence>
<evidence type="ECO:0000256" key="3">
    <source>
        <dbReference type="ARBA" id="ARBA00022692"/>
    </source>
</evidence>
<keyword evidence="3 6" id="KW-0812">Transmembrane</keyword>
<evidence type="ECO:0000313" key="8">
    <source>
        <dbReference type="EMBL" id="AZQ44383.1"/>
    </source>
</evidence>
<name>A0A3S9MZ93_9FLAO</name>
<dbReference type="PANTHER" id="PTHR30221:SF8">
    <property type="entry name" value="SMALL-CONDUCTANCE MECHANOSENSITIVE CHANNEL"/>
    <property type="match status" value="1"/>
</dbReference>
<feature type="transmembrane region" description="Helical" evidence="6">
    <location>
        <begin position="12"/>
        <end position="31"/>
    </location>
</feature>
<dbReference type="EMBL" id="CP034549">
    <property type="protein sequence ID" value="AZQ44383.1"/>
    <property type="molecule type" value="Genomic_DNA"/>
</dbReference>
<evidence type="ECO:0000256" key="4">
    <source>
        <dbReference type="ARBA" id="ARBA00022989"/>
    </source>
</evidence>
<dbReference type="AlphaFoldDB" id="A0A3S9MZ93"/>
<dbReference type="InterPro" id="IPR023408">
    <property type="entry name" value="MscS_beta-dom_sf"/>
</dbReference>
<dbReference type="InterPro" id="IPR010920">
    <property type="entry name" value="LSM_dom_sf"/>
</dbReference>
<evidence type="ECO:0000256" key="5">
    <source>
        <dbReference type="ARBA" id="ARBA00023136"/>
    </source>
</evidence>
<evidence type="ECO:0000259" key="7">
    <source>
        <dbReference type="Pfam" id="PF00924"/>
    </source>
</evidence>
<dbReference type="SUPFAM" id="SSF50182">
    <property type="entry name" value="Sm-like ribonucleoproteins"/>
    <property type="match status" value="1"/>
</dbReference>
<dbReference type="Gene3D" id="1.10.287.1260">
    <property type="match status" value="1"/>
</dbReference>
<dbReference type="Gene3D" id="2.30.30.60">
    <property type="match status" value="1"/>
</dbReference>
<reference evidence="8 9" key="1">
    <citation type="submission" date="2018-12" db="EMBL/GenBank/DDBJ databases">
        <title>Complete genome of Nonlabens sp. MJ115.</title>
        <authorList>
            <person name="Choi H.S."/>
            <person name="Jung J."/>
        </authorList>
    </citation>
    <scope>NUCLEOTIDE SEQUENCE [LARGE SCALE GENOMIC DNA]</scope>
    <source>
        <strain evidence="8 9">MJ115</strain>
    </source>
</reference>
<keyword evidence="4 6" id="KW-1133">Transmembrane helix</keyword>
<dbReference type="Pfam" id="PF00924">
    <property type="entry name" value="MS_channel_2nd"/>
    <property type="match status" value="1"/>
</dbReference>
<dbReference type="InterPro" id="IPR011014">
    <property type="entry name" value="MscS_channel_TM-2"/>
</dbReference>